<dbReference type="RefSeq" id="WP_057624320.1">
    <property type="nucleotide sequence ID" value="NZ_LKHV02000001.1"/>
</dbReference>
<dbReference type="PRINTS" id="PR00111">
    <property type="entry name" value="ABHYDROLASE"/>
</dbReference>
<comment type="similarity">
    <text evidence="3 11 13">Belongs to the peptidase S33 family.</text>
</comment>
<evidence type="ECO:0000313" key="17">
    <source>
        <dbReference type="Proteomes" id="UP000051494"/>
    </source>
</evidence>
<evidence type="ECO:0000256" key="9">
    <source>
        <dbReference type="ARBA" id="ARBA00022801"/>
    </source>
</evidence>
<keyword evidence="8 11" id="KW-0645">Protease</keyword>
<evidence type="ECO:0000256" key="3">
    <source>
        <dbReference type="ARBA" id="ARBA00010088"/>
    </source>
</evidence>
<dbReference type="STRING" id="437022.CC99x_01209"/>
<evidence type="ECO:0000256" key="12">
    <source>
        <dbReference type="PIRSR" id="PIRSR006431-1"/>
    </source>
</evidence>
<name>A0A0Q9YS30_9GAMM</name>
<evidence type="ECO:0000256" key="5">
    <source>
        <dbReference type="ARBA" id="ARBA00021843"/>
    </source>
</evidence>
<dbReference type="OrthoDB" id="9796770at2"/>
<evidence type="ECO:0000256" key="13">
    <source>
        <dbReference type="RuleBase" id="RU003421"/>
    </source>
</evidence>
<dbReference type="PATRIC" id="fig|1590042.3.peg.1225"/>
<dbReference type="GO" id="GO:0006508">
    <property type="term" value="P:proteolysis"/>
    <property type="evidence" value="ECO:0007669"/>
    <property type="project" value="UniProtKB-KW"/>
</dbReference>
<dbReference type="PRINTS" id="PR00793">
    <property type="entry name" value="PROAMNOPTASE"/>
</dbReference>
<dbReference type="EMBL" id="LKHV01000005">
    <property type="protein sequence ID" value="KRG18728.1"/>
    <property type="molecule type" value="Genomic_DNA"/>
</dbReference>
<feature type="active site" description="Proton donor" evidence="12">
    <location>
        <position position="293"/>
    </location>
</feature>
<comment type="caution">
    <text evidence="15">The sequence shown here is derived from an EMBL/GenBank/DDBJ whole genome shotgun (WGS) entry which is preliminary data.</text>
</comment>
<dbReference type="InterPro" id="IPR000073">
    <property type="entry name" value="AB_hydrolase_1"/>
</dbReference>
<evidence type="ECO:0000256" key="6">
    <source>
        <dbReference type="ARBA" id="ARBA00022438"/>
    </source>
</evidence>
<accession>A0A0Q9YS30</accession>
<reference evidence="16" key="3">
    <citation type="submission" date="2021-06" db="EMBL/GenBank/DDBJ databases">
        <title>Genomic Description and Analysis of Intracellular Bacteria, Candidatus Berkiella cookevillensis and Candidatus Berkiella aquae.</title>
        <authorList>
            <person name="Kidane D.T."/>
            <person name="Mehari Y.T."/>
            <person name="Rice F.C."/>
            <person name="Arivett B.A."/>
            <person name="Farone A.L."/>
            <person name="Berk S.G."/>
            <person name="Farone M.B."/>
        </authorList>
    </citation>
    <scope>NUCLEOTIDE SEQUENCE</scope>
    <source>
        <strain evidence="16">CC99</strain>
    </source>
</reference>
<evidence type="ECO:0000256" key="7">
    <source>
        <dbReference type="ARBA" id="ARBA00022490"/>
    </source>
</evidence>
<dbReference type="EMBL" id="LKHV02000001">
    <property type="protein sequence ID" value="MCS5709644.1"/>
    <property type="molecule type" value="Genomic_DNA"/>
</dbReference>
<dbReference type="InterPro" id="IPR005944">
    <property type="entry name" value="Pro_iminopeptidase"/>
</dbReference>
<proteinExistence type="inferred from homology"/>
<evidence type="ECO:0000313" key="15">
    <source>
        <dbReference type="EMBL" id="KRG18728.1"/>
    </source>
</evidence>
<gene>
    <name evidence="15" type="primary">pip</name>
    <name evidence="15" type="ORF">CC99x_01209</name>
    <name evidence="16" type="ORF">CC99x_012130</name>
</gene>
<dbReference type="PANTHER" id="PTHR43722">
    <property type="entry name" value="PROLINE IMINOPEPTIDASE"/>
    <property type="match status" value="1"/>
</dbReference>
<comment type="subcellular location">
    <subcellularLocation>
        <location evidence="2 11">Cytoplasm</location>
    </subcellularLocation>
</comment>
<dbReference type="PIRSF" id="PIRSF006431">
    <property type="entry name" value="Pept_S33"/>
    <property type="match status" value="1"/>
</dbReference>
<evidence type="ECO:0000313" key="16">
    <source>
        <dbReference type="EMBL" id="MCS5709644.1"/>
    </source>
</evidence>
<evidence type="ECO:0000259" key="14">
    <source>
        <dbReference type="Pfam" id="PF00561"/>
    </source>
</evidence>
<dbReference type="Pfam" id="PF00561">
    <property type="entry name" value="Abhydrolase_1"/>
    <property type="match status" value="1"/>
</dbReference>
<evidence type="ECO:0000256" key="8">
    <source>
        <dbReference type="ARBA" id="ARBA00022670"/>
    </source>
</evidence>
<organism evidence="15">
    <name type="scientific">Candidatus Berkiella cookevillensis</name>
    <dbReference type="NCBI Taxonomy" id="437022"/>
    <lineage>
        <taxon>Bacteria</taxon>
        <taxon>Pseudomonadati</taxon>
        <taxon>Pseudomonadota</taxon>
        <taxon>Gammaproteobacteria</taxon>
        <taxon>Candidatus Berkiellales</taxon>
        <taxon>Candidatus Berkiellaceae</taxon>
        <taxon>Candidatus Berkiella</taxon>
    </lineage>
</organism>
<feature type="active site" description="Nucleophile" evidence="12">
    <location>
        <position position="110"/>
    </location>
</feature>
<dbReference type="Gene3D" id="3.40.50.1820">
    <property type="entry name" value="alpha/beta hydrolase"/>
    <property type="match status" value="1"/>
</dbReference>
<dbReference type="AlphaFoldDB" id="A0A0Q9YS30"/>
<comment type="catalytic activity">
    <reaction evidence="1 11 13">
        <text>Release of N-terminal proline from a peptide.</text>
        <dbReference type="EC" id="3.4.11.5"/>
    </reaction>
</comment>
<evidence type="ECO:0000256" key="10">
    <source>
        <dbReference type="ARBA" id="ARBA00029605"/>
    </source>
</evidence>
<reference evidence="15" key="1">
    <citation type="submission" date="2015-09" db="EMBL/GenBank/DDBJ databases">
        <title>Draft Genome Sequences of Two Novel Amoeba-resistant Intranuclear Bacteria, Candidatus Berkiella cookevillensis and Candidatus Berkiella aquae.</title>
        <authorList>
            <person name="Mehari Y.T."/>
            <person name="Arivett B.A."/>
            <person name="Farone A.L."/>
            <person name="Gunderson J.H."/>
            <person name="Farone M.B."/>
        </authorList>
    </citation>
    <scope>NUCLEOTIDE SEQUENCE [LARGE SCALE GENOMIC DNA]</scope>
    <source>
        <strain evidence="15">CC99</strain>
    </source>
</reference>
<dbReference type="InterPro" id="IPR029058">
    <property type="entry name" value="AB_hydrolase_fold"/>
</dbReference>
<feature type="active site" evidence="12">
    <location>
        <position position="265"/>
    </location>
</feature>
<evidence type="ECO:0000256" key="4">
    <source>
        <dbReference type="ARBA" id="ARBA00012568"/>
    </source>
</evidence>
<evidence type="ECO:0000256" key="11">
    <source>
        <dbReference type="PIRNR" id="PIRNR006431"/>
    </source>
</evidence>
<evidence type="ECO:0000256" key="1">
    <source>
        <dbReference type="ARBA" id="ARBA00001585"/>
    </source>
</evidence>
<dbReference type="InterPro" id="IPR002410">
    <property type="entry name" value="Peptidase_S33"/>
</dbReference>
<evidence type="ECO:0000256" key="2">
    <source>
        <dbReference type="ARBA" id="ARBA00004496"/>
    </source>
</evidence>
<dbReference type="GO" id="GO:0005737">
    <property type="term" value="C:cytoplasm"/>
    <property type="evidence" value="ECO:0007669"/>
    <property type="project" value="UniProtKB-SubCell"/>
</dbReference>
<feature type="domain" description="AB hydrolase-1" evidence="14">
    <location>
        <begin position="36"/>
        <end position="296"/>
    </location>
</feature>
<reference evidence="16" key="2">
    <citation type="journal article" date="2016" name="Genome Announc.">
        <title>Draft Genome Sequences of Two Novel Amoeba-Resistant Intranuclear Bacteria, 'Candidatus Berkiella cookevillensis' and 'Candidatus Berkiella aquae'.</title>
        <authorList>
            <person name="Mehari Y.T."/>
            <person name="Arivett B.A."/>
            <person name="Farone A.L."/>
            <person name="Gunderson J.H."/>
            <person name="Farone M.B."/>
        </authorList>
    </citation>
    <scope>NUCLEOTIDE SEQUENCE</scope>
    <source>
        <strain evidence="16">CC99</strain>
    </source>
</reference>
<dbReference type="SUPFAM" id="SSF53474">
    <property type="entry name" value="alpha/beta-Hydrolases"/>
    <property type="match status" value="1"/>
</dbReference>
<dbReference type="GO" id="GO:0004177">
    <property type="term" value="F:aminopeptidase activity"/>
    <property type="evidence" value="ECO:0007669"/>
    <property type="project" value="UniProtKB-UniRule"/>
</dbReference>
<protein>
    <recommendedName>
        <fullName evidence="5 11">Proline iminopeptidase</fullName>
        <shortName evidence="11">PIP</shortName>
        <ecNumber evidence="4 11">3.4.11.5</ecNumber>
    </recommendedName>
    <alternativeName>
        <fullName evidence="10 11">Prolyl aminopeptidase</fullName>
    </alternativeName>
</protein>
<keyword evidence="7 11" id="KW-0963">Cytoplasm</keyword>
<keyword evidence="17" id="KW-1185">Reference proteome</keyword>
<dbReference type="EC" id="3.4.11.5" evidence="4 11"/>
<keyword evidence="9 11" id="KW-0378">Hydrolase</keyword>
<keyword evidence="6 11" id="KW-0031">Aminopeptidase</keyword>
<dbReference type="NCBIfam" id="TIGR01249">
    <property type="entry name" value="pro_imino_pep_1"/>
    <property type="match status" value="1"/>
</dbReference>
<dbReference type="PANTHER" id="PTHR43722:SF1">
    <property type="entry name" value="PROLINE IMINOPEPTIDASE"/>
    <property type="match status" value="1"/>
</dbReference>
<sequence>MKTLYPPIKPFAQHRLELDAPHIIYVEECGDPNGLPVLFIHGGPGAGCSVDDRRYFDPERYRIILFDQRGCGRSEPHGELNNNTTQILISDIEKIRMHLGIERWMLFGGSWGSSLALLYAQAHAERVTGMVLRGIFLCREEDLRWFYQEGARYVFPDYWEEFILPIPEKDRSEIIKAYHALLNCEDELARMGAAKHWAQWEGQCATLNPCKTVFNRFTEPHTAISLARIETHYFMNQCFIEPNAILRDAAKLENIPGIIVHGRYDMICPLDNAVQLHKAWQRTELHVIRDAGHAASEPGIVDALVNATNIMARYHE</sequence>
<dbReference type="Proteomes" id="UP000051494">
    <property type="component" value="Unassembled WGS sequence"/>
</dbReference>